<dbReference type="PATRIC" id="fig|1203610.3.peg.4436"/>
<comment type="caution">
    <text evidence="1">The sequence shown here is derived from an EMBL/GenBank/DDBJ whole genome shotgun (WGS) entry which is preliminary data.</text>
</comment>
<dbReference type="RefSeq" id="WP_028729146.1">
    <property type="nucleotide sequence ID" value="NZ_KE386763.1"/>
</dbReference>
<protein>
    <recommendedName>
        <fullName evidence="3">SatD family (SatD)</fullName>
    </recommendedName>
</protein>
<evidence type="ECO:0008006" key="3">
    <source>
        <dbReference type="Google" id="ProtNLM"/>
    </source>
</evidence>
<evidence type="ECO:0000313" key="1">
    <source>
        <dbReference type="EMBL" id="KKB49293.1"/>
    </source>
</evidence>
<evidence type="ECO:0000313" key="2">
    <source>
        <dbReference type="Proteomes" id="UP000033035"/>
    </source>
</evidence>
<name>A0A0F5IUV4_9BACT</name>
<keyword evidence="2" id="KW-1185">Reference proteome</keyword>
<dbReference type="Proteomes" id="UP000033035">
    <property type="component" value="Unassembled WGS sequence"/>
</dbReference>
<organism evidence="1 2">
    <name type="scientific">Parabacteroides gordonii MS-1 = DSM 23371</name>
    <dbReference type="NCBI Taxonomy" id="1203610"/>
    <lineage>
        <taxon>Bacteria</taxon>
        <taxon>Pseudomonadati</taxon>
        <taxon>Bacteroidota</taxon>
        <taxon>Bacteroidia</taxon>
        <taxon>Bacteroidales</taxon>
        <taxon>Tannerellaceae</taxon>
        <taxon>Parabacteroides</taxon>
    </lineage>
</organism>
<dbReference type="EMBL" id="AQHW01000025">
    <property type="protein sequence ID" value="KKB49293.1"/>
    <property type="molecule type" value="Genomic_DNA"/>
</dbReference>
<reference evidence="1 2" key="1">
    <citation type="submission" date="2013-04" db="EMBL/GenBank/DDBJ databases">
        <title>The Genome Sequence of Parabacteroides gordonii DSM 23371.</title>
        <authorList>
            <consortium name="The Broad Institute Genomics Platform"/>
            <person name="Earl A."/>
            <person name="Ward D."/>
            <person name="Feldgarden M."/>
            <person name="Gevers D."/>
            <person name="Martens E."/>
            <person name="Sakamoto M."/>
            <person name="Benno Y."/>
            <person name="Suzuki N."/>
            <person name="Matsunaga N."/>
            <person name="Koshihara K."/>
            <person name="Seki M."/>
            <person name="Komiya H."/>
            <person name="Walker B."/>
            <person name="Young S."/>
            <person name="Zeng Q."/>
            <person name="Gargeya S."/>
            <person name="Fitzgerald M."/>
            <person name="Haas B."/>
            <person name="Abouelleil A."/>
            <person name="Allen A.W."/>
            <person name="Alvarado L."/>
            <person name="Arachchi H.M."/>
            <person name="Berlin A.M."/>
            <person name="Chapman S.B."/>
            <person name="Gainer-Dewar J."/>
            <person name="Goldberg J."/>
            <person name="Griggs A."/>
            <person name="Gujja S."/>
            <person name="Hansen M."/>
            <person name="Howarth C."/>
            <person name="Imamovic A."/>
            <person name="Ireland A."/>
            <person name="Larimer J."/>
            <person name="McCowan C."/>
            <person name="Murphy C."/>
            <person name="Pearson M."/>
            <person name="Poon T.W."/>
            <person name="Priest M."/>
            <person name="Roberts A."/>
            <person name="Saif S."/>
            <person name="Shea T."/>
            <person name="Sisk P."/>
            <person name="Sykes S."/>
            <person name="Wortman J."/>
            <person name="Nusbaum C."/>
            <person name="Birren B."/>
        </authorList>
    </citation>
    <scope>NUCLEOTIDE SEQUENCE [LARGE SCALE GENOMIC DNA]</scope>
    <source>
        <strain evidence="1 2">MS-1</strain>
    </source>
</reference>
<sequence>MKIKGVITGDIIQSTHINPADRNLLLDTIQGIVQYTRKWGEIRLDIYRGDSFQILVDNPIQALRITLLIRAGLQAKSPTAFRWDARVALGLGTIDFEKEQSVIESDGEAFRNSGWEFDKLGRSKKMAIRTPWENFNEEFIVSTALVDDIVSNWTITQAQAIFLFLSTGKTQKEIADDLRKSSQAISKLLIGGKVNLIELYLNRYEQLTTTLIQ</sequence>
<dbReference type="HOGENOM" id="CLU_085936_0_0_10"/>
<accession>A0A0F5IUV4</accession>
<proteinExistence type="predicted"/>
<dbReference type="AlphaFoldDB" id="A0A0F5IUV4"/>
<gene>
    <name evidence="1" type="ORF">HMPREF1536_04357</name>
</gene>
<dbReference type="STRING" id="1203610.HMPREF1536_04357"/>